<dbReference type="HOGENOM" id="CLU_050555_0_0_1"/>
<evidence type="ECO:0000256" key="1">
    <source>
        <dbReference type="ARBA" id="ARBA00007768"/>
    </source>
</evidence>
<dbReference type="InterPro" id="IPR036822">
    <property type="entry name" value="CutC-like_dom_sf"/>
</dbReference>
<evidence type="ECO:0000313" key="4">
    <source>
        <dbReference type="Proteomes" id="UP000039046"/>
    </source>
</evidence>
<name>A0A0A1ST03_9HYPO</name>
<proteinExistence type="inferred from homology"/>
<comment type="similarity">
    <text evidence="1">Belongs to the CutC family.</text>
</comment>
<dbReference type="Gene3D" id="3.20.20.380">
    <property type="entry name" value="Copper homeostasis (CutC) domain"/>
    <property type="match status" value="1"/>
</dbReference>
<keyword evidence="4" id="KW-1185">Reference proteome</keyword>
<gene>
    <name evidence="3" type="ORF">VHEMI01400</name>
</gene>
<dbReference type="Pfam" id="PF03932">
    <property type="entry name" value="CutC"/>
    <property type="match status" value="1"/>
</dbReference>
<dbReference type="STRING" id="1531966.A0A0A1ST03"/>
<protein>
    <recommendedName>
        <fullName evidence="2">Copper homeostasis protein cutC homolog</fullName>
    </recommendedName>
</protein>
<organism evidence="3 4">
    <name type="scientific">[Torrubiella] hemipterigena</name>
    <dbReference type="NCBI Taxonomy" id="1531966"/>
    <lineage>
        <taxon>Eukaryota</taxon>
        <taxon>Fungi</taxon>
        <taxon>Dikarya</taxon>
        <taxon>Ascomycota</taxon>
        <taxon>Pezizomycotina</taxon>
        <taxon>Sordariomycetes</taxon>
        <taxon>Hypocreomycetidae</taxon>
        <taxon>Hypocreales</taxon>
        <taxon>Clavicipitaceae</taxon>
        <taxon>Clavicipitaceae incertae sedis</taxon>
        <taxon>'Torrubiella' clade</taxon>
    </lineage>
</organism>
<dbReference type="PANTHER" id="PTHR12598">
    <property type="entry name" value="COPPER HOMEOSTASIS PROTEIN CUTC"/>
    <property type="match status" value="1"/>
</dbReference>
<dbReference type="InterPro" id="IPR005627">
    <property type="entry name" value="CutC-like"/>
</dbReference>
<dbReference type="GO" id="GO:0005507">
    <property type="term" value="F:copper ion binding"/>
    <property type="evidence" value="ECO:0007669"/>
    <property type="project" value="TreeGrafter"/>
</dbReference>
<dbReference type="EMBL" id="CDHN01000001">
    <property type="protein sequence ID" value="CEJ81261.1"/>
    <property type="molecule type" value="Genomic_DNA"/>
</dbReference>
<reference evidence="3 4" key="1">
    <citation type="journal article" date="2015" name="Genome Announc.">
        <title>Draft Genome Sequence and Gene Annotation of the Entomopathogenic Fungus Verticillium hemipterigenum.</title>
        <authorList>
            <person name="Horn F."/>
            <person name="Habel A."/>
            <person name="Scharf D.H."/>
            <person name="Dworschak J."/>
            <person name="Brakhage A.A."/>
            <person name="Guthke R."/>
            <person name="Hertweck C."/>
            <person name="Linde J."/>
        </authorList>
    </citation>
    <scope>NUCLEOTIDE SEQUENCE [LARGE SCALE GENOMIC DNA]</scope>
</reference>
<dbReference type="AlphaFoldDB" id="A0A0A1ST03"/>
<dbReference type="Proteomes" id="UP000039046">
    <property type="component" value="Unassembled WGS sequence"/>
</dbReference>
<accession>A0A0A1ST03</accession>
<sequence length="252" mass="26809">MPLPLEVAVFSSQDALTAQSSGAHRIEFNAPGSYPDGGLTPPLDELRLLSPQLRIPARVMIRPRGPPADGSMDFIYSEAELELMREAVSEIKAAGVMDVARGDGFVFGVLKKHEDGGYVVDEEVCKALVDAAKPVPCVFHRAFDPIAEEDGAWASGLDALLRCGFEGLLTAGGTPGKFCENLERLEELAKHVDGKLQIVAGGGVRHHNVGEPLGVLGGYKKGSVWVHSAALRSSGDGVDEEELTKLLAQIQS</sequence>
<evidence type="ECO:0000313" key="3">
    <source>
        <dbReference type="EMBL" id="CEJ81261.1"/>
    </source>
</evidence>
<dbReference type="OrthoDB" id="7392499at2759"/>
<dbReference type="PANTHER" id="PTHR12598:SF0">
    <property type="entry name" value="COPPER HOMEOSTASIS PROTEIN CUTC HOMOLOG"/>
    <property type="match status" value="1"/>
</dbReference>
<dbReference type="SUPFAM" id="SSF110395">
    <property type="entry name" value="CutC-like"/>
    <property type="match status" value="1"/>
</dbReference>
<evidence type="ECO:0000256" key="2">
    <source>
        <dbReference type="ARBA" id="ARBA00019014"/>
    </source>
</evidence>